<dbReference type="Gene3D" id="1.10.1330.10">
    <property type="entry name" value="Dockerin domain"/>
    <property type="match status" value="1"/>
</dbReference>
<feature type="domain" description="Dockerin" evidence="3">
    <location>
        <begin position="546"/>
        <end position="611"/>
    </location>
</feature>
<dbReference type="SMART" id="SM00089">
    <property type="entry name" value="PKD"/>
    <property type="match status" value="1"/>
</dbReference>
<dbReference type="OrthoDB" id="9803686at2"/>
<evidence type="ECO:0000256" key="1">
    <source>
        <dbReference type="SAM" id="SignalP"/>
    </source>
</evidence>
<evidence type="ECO:0000313" key="4">
    <source>
        <dbReference type="EMBL" id="RCX17536.1"/>
    </source>
</evidence>
<dbReference type="InterPro" id="IPR022409">
    <property type="entry name" value="PKD/Chitinase_dom"/>
</dbReference>
<dbReference type="GO" id="GO:0000272">
    <property type="term" value="P:polysaccharide catabolic process"/>
    <property type="evidence" value="ECO:0007669"/>
    <property type="project" value="InterPro"/>
</dbReference>
<keyword evidence="1" id="KW-0732">Signal</keyword>
<dbReference type="Gene3D" id="3.20.20.80">
    <property type="entry name" value="Glycosidases"/>
    <property type="match status" value="1"/>
</dbReference>
<dbReference type="InterPro" id="IPR016134">
    <property type="entry name" value="Dockerin_dom"/>
</dbReference>
<dbReference type="InterPro" id="IPR017853">
    <property type="entry name" value="GH"/>
</dbReference>
<reference evidence="4 5" key="1">
    <citation type="submission" date="2018-07" db="EMBL/GenBank/DDBJ databases">
        <title>Genomic Encyclopedia of Type Strains, Phase IV (KMG-IV): sequencing the most valuable type-strain genomes for metagenomic binning, comparative biology and taxonomic classification.</title>
        <authorList>
            <person name="Goeker M."/>
        </authorList>
    </citation>
    <scope>NUCLEOTIDE SEQUENCE [LARGE SCALE GENOMIC DNA]</scope>
    <source>
        <strain evidence="4 5">DSM 27016</strain>
    </source>
</reference>
<dbReference type="SUPFAM" id="SSF49299">
    <property type="entry name" value="PKD domain"/>
    <property type="match status" value="1"/>
</dbReference>
<dbReference type="Pfam" id="PF00404">
    <property type="entry name" value="Dockerin_1"/>
    <property type="match status" value="1"/>
</dbReference>
<organism evidence="4 5">
    <name type="scientific">Anaerobacterium chartisolvens</name>
    <dbReference type="NCBI Taxonomy" id="1297424"/>
    <lineage>
        <taxon>Bacteria</taxon>
        <taxon>Bacillati</taxon>
        <taxon>Bacillota</taxon>
        <taxon>Clostridia</taxon>
        <taxon>Eubacteriales</taxon>
        <taxon>Oscillospiraceae</taxon>
        <taxon>Anaerobacterium</taxon>
    </lineage>
</organism>
<dbReference type="Pfam" id="PF12891">
    <property type="entry name" value="Glyco_hydro_44"/>
    <property type="match status" value="1"/>
</dbReference>
<dbReference type="SUPFAM" id="SSF63446">
    <property type="entry name" value="Type I dockerin domain"/>
    <property type="match status" value="1"/>
</dbReference>
<sequence>MIKVQKLRKAGAFIVGAALLAASVFPTSIAAANFSGSVNVSIDTAAERAVISPYIYGGNWEFDNAKLTSKRMGGNRITGYNWENNYSSAGSDWLHSSDTYLLSNGNIPAARWSEPGVVFTDFHDKNLEAGEEYSLVTLQAAGYVCADADGTVGEAETAPSDRWKEVKFQKDSPFSLTPDTTDDYVYMDEFVNFLVNKYGNASTPTGIKGYAIDNEPALWPGTHARIHPETPTCQELVDKNINLAKAVKGVDPAAEVFGLVAYGFAEYNTFQDASDWASVKGDYDWFLDYYLDSMKKASDQEGERLVDVLDLHWYPEARGGDQRICFNEDPANIECNKARLQAPRTLWDPTYTETSWIAQSYRDSLPIIPKIQQSIDEYNPGTKLAFTEYDYGAGDHITGGIAQADVLGIFGKYGVYFSTLWGDGSYCAAGTNIYTNYDGKGSKYGNTKVKAETSDIENTSVYASIDGDDDSKLHVIMINKNYESPMTVNFDISGSKNYTSGRVWAFDRGSTDIVEKSPIGEISGNQLSYTVPALTVCHIVLESGTQGMVYGDANNDGAVNSMDFALLKKHLLQSDYEYVSYLDLNLDNSVNTIDFSIMKQYLLGIITKLPHGTAQENQPPTAAFTVSPEEGFTGDSISFDASASTDPEGQIYIYSWDFGNGKEGLGQKVIHKYNAPGTYTIKLTVTDNKGLTDSATGTVLIETATGDNSNINFEDGTINGFTTNDTTTSKFSVAEDKAFMGTKSLKWDAVGTQDGVLDAKVDSSTPVLTPGGTMTFRVWIPSGAPIQAIQPYVMPHDASWAEIEWHSAWAGYYNIKKDDWNEFTVTLPQGANASLTQQQFGVQVTTSGEGEFTMYIDSIDW</sequence>
<dbReference type="Gene3D" id="2.60.120.260">
    <property type="entry name" value="Galactose-binding domain-like"/>
    <property type="match status" value="1"/>
</dbReference>
<dbReference type="AlphaFoldDB" id="A0A369BAE5"/>
<dbReference type="InterPro" id="IPR018247">
    <property type="entry name" value="EF_Hand_1_Ca_BS"/>
</dbReference>
<dbReference type="InterPro" id="IPR036439">
    <property type="entry name" value="Dockerin_dom_sf"/>
</dbReference>
<dbReference type="Gene3D" id="2.60.40.10">
    <property type="entry name" value="Immunoglobulins"/>
    <property type="match status" value="1"/>
</dbReference>
<dbReference type="PROSITE" id="PS00018">
    <property type="entry name" value="EF_HAND_1"/>
    <property type="match status" value="1"/>
</dbReference>
<dbReference type="Pfam" id="PF18911">
    <property type="entry name" value="PKD_4"/>
    <property type="match status" value="1"/>
</dbReference>
<dbReference type="PROSITE" id="PS50093">
    <property type="entry name" value="PKD"/>
    <property type="match status" value="1"/>
</dbReference>
<dbReference type="InterPro" id="IPR002105">
    <property type="entry name" value="Dockerin_1_rpt"/>
</dbReference>
<feature type="signal peptide" evidence="1">
    <location>
        <begin position="1"/>
        <end position="30"/>
    </location>
</feature>
<dbReference type="InterPro" id="IPR013783">
    <property type="entry name" value="Ig-like_fold"/>
</dbReference>
<gene>
    <name evidence="4" type="ORF">DFR58_10782</name>
</gene>
<dbReference type="InterPro" id="IPR000601">
    <property type="entry name" value="PKD_dom"/>
</dbReference>
<evidence type="ECO:0000259" key="3">
    <source>
        <dbReference type="PROSITE" id="PS51766"/>
    </source>
</evidence>
<dbReference type="RefSeq" id="WP_114297254.1">
    <property type="nucleotide sequence ID" value="NZ_QPJT01000007.1"/>
</dbReference>
<dbReference type="InterPro" id="IPR035986">
    <property type="entry name" value="PKD_dom_sf"/>
</dbReference>
<proteinExistence type="predicted"/>
<dbReference type="InterPro" id="IPR013780">
    <property type="entry name" value="Glyco_hydro_b"/>
</dbReference>
<keyword evidence="5" id="KW-1185">Reference proteome</keyword>
<dbReference type="PROSITE" id="PS51766">
    <property type="entry name" value="DOCKERIN"/>
    <property type="match status" value="1"/>
</dbReference>
<dbReference type="Gene3D" id="2.60.40.1180">
    <property type="entry name" value="Golgi alpha-mannosidase II"/>
    <property type="match status" value="1"/>
</dbReference>
<dbReference type="Proteomes" id="UP000253034">
    <property type="component" value="Unassembled WGS sequence"/>
</dbReference>
<name>A0A369BAE5_9FIRM</name>
<dbReference type="EMBL" id="QPJT01000007">
    <property type="protein sequence ID" value="RCX17536.1"/>
    <property type="molecule type" value="Genomic_DNA"/>
</dbReference>
<dbReference type="SUPFAM" id="SSF51445">
    <property type="entry name" value="(Trans)glycosidases"/>
    <property type="match status" value="1"/>
</dbReference>
<evidence type="ECO:0000313" key="5">
    <source>
        <dbReference type="Proteomes" id="UP000253034"/>
    </source>
</evidence>
<feature type="chain" id="PRO_5039449571" evidence="1">
    <location>
        <begin position="31"/>
        <end position="861"/>
    </location>
</feature>
<dbReference type="CDD" id="cd14256">
    <property type="entry name" value="Dockerin_I"/>
    <property type="match status" value="1"/>
</dbReference>
<accession>A0A369BAE5</accession>
<feature type="domain" description="PKD" evidence="2">
    <location>
        <begin position="620"/>
        <end position="708"/>
    </location>
</feature>
<dbReference type="InterPro" id="IPR024745">
    <property type="entry name" value="GH44_cat"/>
</dbReference>
<dbReference type="SUPFAM" id="SSF51011">
    <property type="entry name" value="Glycosyl hydrolase domain"/>
    <property type="match status" value="1"/>
</dbReference>
<dbReference type="GO" id="GO:0004553">
    <property type="term" value="F:hydrolase activity, hydrolyzing O-glycosyl compounds"/>
    <property type="evidence" value="ECO:0007669"/>
    <property type="project" value="InterPro"/>
</dbReference>
<protein>
    <submittedName>
        <fullName evidence="4">Dockerin type I repeat protein</fullName>
    </submittedName>
</protein>
<evidence type="ECO:0000259" key="2">
    <source>
        <dbReference type="PROSITE" id="PS50093"/>
    </source>
</evidence>
<dbReference type="CDD" id="cd00146">
    <property type="entry name" value="PKD"/>
    <property type="match status" value="1"/>
</dbReference>
<comment type="caution">
    <text evidence="4">The sequence shown here is derived from an EMBL/GenBank/DDBJ whole genome shotgun (WGS) entry which is preliminary data.</text>
</comment>